<dbReference type="InParanoid" id="A0LN32"/>
<accession>A0LN32</accession>
<dbReference type="OrthoDB" id="9810278at2"/>
<dbReference type="PANTHER" id="PTHR30548">
    <property type="entry name" value="2-HYDROXYGLUTARYL-COA DEHYDRATASE, D-COMPONENT-RELATED"/>
    <property type="match status" value="1"/>
</dbReference>
<keyword evidence="3" id="KW-1185">Reference proteome</keyword>
<dbReference type="EMBL" id="CP000478">
    <property type="protein sequence ID" value="ABK18834.1"/>
    <property type="molecule type" value="Genomic_DNA"/>
</dbReference>
<dbReference type="AlphaFoldDB" id="A0LN32"/>
<dbReference type="KEGG" id="sfu:Sfum_3161"/>
<sequence length="382" mass="42679">MRPEIMKEFERAGERSLLSLVEHKEAGGKVAGVYCLFAPTELVRAAGAIPVSLCGKKEAPISAAEKTLPPNLCPLIKSSYGYAVTDTCPYFGASDFILGETTCDGKKKMFELMGRIKPLHLMHLPFDADGGQALAFWVQEMIRLKGFLEEQTGRSVEVRELNRQIKLQNEVRKLLWQISRFSRAETVPLSGLDMMTVMETKSSCSDLEAYAVLLRQLIKELEERCAAGVAVHRRGAPRILFTGCPVGTGSEKVLQLIEECGGVIVSMENCTGIKGQDLLVEEDTADPLQALARRYLRIPCSCMTPNEERLNLIRGLVEDYRVQGVVDLTWQCCHTYNVESFVVREFIETRHGLPSLHIETDYSSSDTEQLRTRIEAFLELIA</sequence>
<name>A0LN32_SYNFM</name>
<reference evidence="2 3" key="1">
    <citation type="submission" date="2006-10" db="EMBL/GenBank/DDBJ databases">
        <title>Complete sequence of Syntrophobacter fumaroxidans MPOB.</title>
        <authorList>
            <consortium name="US DOE Joint Genome Institute"/>
            <person name="Copeland A."/>
            <person name="Lucas S."/>
            <person name="Lapidus A."/>
            <person name="Barry K."/>
            <person name="Detter J.C."/>
            <person name="Glavina del Rio T."/>
            <person name="Hammon N."/>
            <person name="Israni S."/>
            <person name="Pitluck S."/>
            <person name="Goltsman E.G."/>
            <person name="Martinez M."/>
            <person name="Schmutz J."/>
            <person name="Larimer F."/>
            <person name="Land M."/>
            <person name="Hauser L."/>
            <person name="Kyrpides N."/>
            <person name="Kim E."/>
            <person name="Boone D.R."/>
            <person name="Brockman F."/>
            <person name="Culley D."/>
            <person name="Ferry J."/>
            <person name="Gunsalus R."/>
            <person name="McInerney M.J."/>
            <person name="Morrison M."/>
            <person name="Plugge C."/>
            <person name="Rohlin L."/>
            <person name="Scholten J."/>
            <person name="Sieber J."/>
            <person name="Stams A.J.M."/>
            <person name="Worm P."/>
            <person name="Henstra A.M."/>
            <person name="Richardson P."/>
        </authorList>
    </citation>
    <scope>NUCLEOTIDE SEQUENCE [LARGE SCALE GENOMIC DNA]</scope>
    <source>
        <strain evidence="3">DSM 10017 / MPOB</strain>
    </source>
</reference>
<dbReference type="eggNOG" id="COG1775">
    <property type="taxonomic scope" value="Bacteria"/>
</dbReference>
<organism evidence="2 3">
    <name type="scientific">Syntrophobacter fumaroxidans (strain DSM 10017 / MPOB)</name>
    <dbReference type="NCBI Taxonomy" id="335543"/>
    <lineage>
        <taxon>Bacteria</taxon>
        <taxon>Pseudomonadati</taxon>
        <taxon>Thermodesulfobacteriota</taxon>
        <taxon>Syntrophobacteria</taxon>
        <taxon>Syntrophobacterales</taxon>
        <taxon>Syntrophobacteraceae</taxon>
        <taxon>Syntrophobacter</taxon>
    </lineage>
</organism>
<evidence type="ECO:0000313" key="3">
    <source>
        <dbReference type="Proteomes" id="UP000001784"/>
    </source>
</evidence>
<dbReference type="HOGENOM" id="CLU_053697_1_1_7"/>
<dbReference type="InterPro" id="IPR047678">
    <property type="entry name" value="YjiM-like"/>
</dbReference>
<dbReference type="Pfam" id="PF06050">
    <property type="entry name" value="HGD-D"/>
    <property type="match status" value="1"/>
</dbReference>
<evidence type="ECO:0000313" key="2">
    <source>
        <dbReference type="EMBL" id="ABK18834.1"/>
    </source>
</evidence>
<dbReference type="FunCoup" id="A0LN32">
    <property type="interactions" value="1"/>
</dbReference>
<dbReference type="NCBIfam" id="NF040772">
    <property type="entry name" value="double_cubane"/>
    <property type="match status" value="1"/>
</dbReference>
<dbReference type="Gene3D" id="3.40.50.11890">
    <property type="match status" value="1"/>
</dbReference>
<dbReference type="PANTHER" id="PTHR30548:SF6">
    <property type="entry name" value="DEHYDRATASE SUBUNIT YJIM-RELATED"/>
    <property type="match status" value="1"/>
</dbReference>
<gene>
    <name evidence="2" type="ordered locus">Sfum_3161</name>
</gene>
<protein>
    <submittedName>
        <fullName evidence="2">2-hydroxyglutaryl-CoA dehydratase, D-component</fullName>
    </submittedName>
</protein>
<dbReference type="Proteomes" id="UP000001784">
    <property type="component" value="Chromosome"/>
</dbReference>
<proteinExistence type="inferred from homology"/>
<dbReference type="STRING" id="335543.Sfum_3161"/>
<dbReference type="Gene3D" id="1.20.1270.370">
    <property type="match status" value="1"/>
</dbReference>
<dbReference type="Gene3D" id="3.40.50.11900">
    <property type="match status" value="1"/>
</dbReference>
<comment type="similarity">
    <text evidence="1">Belongs to the FldB/FldC dehydratase alpha/beta subunit family.</text>
</comment>
<dbReference type="InterPro" id="IPR010327">
    <property type="entry name" value="FldB/FldC_alpha/beta"/>
</dbReference>
<evidence type="ECO:0000256" key="1">
    <source>
        <dbReference type="ARBA" id="ARBA00005806"/>
    </source>
</evidence>